<feature type="repeat" description="PPR" evidence="3">
    <location>
        <begin position="316"/>
        <end position="350"/>
    </location>
</feature>
<dbReference type="NCBIfam" id="TIGR00756">
    <property type="entry name" value="PPR"/>
    <property type="match status" value="7"/>
</dbReference>
<dbReference type="AlphaFoldDB" id="A0AAV8T6Y2"/>
<evidence type="ECO:0000313" key="5">
    <source>
        <dbReference type="Proteomes" id="UP001159364"/>
    </source>
</evidence>
<feature type="repeat" description="PPR" evidence="3">
    <location>
        <begin position="386"/>
        <end position="420"/>
    </location>
</feature>
<dbReference type="GO" id="GO:0003729">
    <property type="term" value="F:mRNA binding"/>
    <property type="evidence" value="ECO:0007669"/>
    <property type="project" value="TreeGrafter"/>
</dbReference>
<keyword evidence="2" id="KW-0677">Repeat</keyword>
<dbReference type="InterPro" id="IPR002885">
    <property type="entry name" value="PPR_rpt"/>
</dbReference>
<feature type="repeat" description="PPR" evidence="3">
    <location>
        <begin position="245"/>
        <end position="279"/>
    </location>
</feature>
<reference evidence="4 5" key="1">
    <citation type="submission" date="2021-09" db="EMBL/GenBank/DDBJ databases">
        <title>Genomic insights and catalytic innovation underlie evolution of tropane alkaloids biosynthesis.</title>
        <authorList>
            <person name="Wang Y.-J."/>
            <person name="Tian T."/>
            <person name="Huang J.-P."/>
            <person name="Huang S.-X."/>
        </authorList>
    </citation>
    <scope>NUCLEOTIDE SEQUENCE [LARGE SCALE GENOMIC DNA]</scope>
    <source>
        <strain evidence="4">KIB-2018</strain>
        <tissue evidence="4">Leaf</tissue>
    </source>
</reference>
<dbReference type="PANTHER" id="PTHR47934:SF28">
    <property type="entry name" value="OS04G0488500 PROTEIN"/>
    <property type="match status" value="1"/>
</dbReference>
<feature type="repeat" description="PPR" evidence="3">
    <location>
        <begin position="209"/>
        <end position="243"/>
    </location>
</feature>
<dbReference type="Pfam" id="PF13041">
    <property type="entry name" value="PPR_2"/>
    <property type="match status" value="2"/>
</dbReference>
<proteinExistence type="inferred from homology"/>
<dbReference type="SUPFAM" id="SSF81901">
    <property type="entry name" value="HCP-like"/>
    <property type="match status" value="1"/>
</dbReference>
<comment type="similarity">
    <text evidence="1">Belongs to the PPR family. P subfamily.</text>
</comment>
<evidence type="ECO:0000313" key="4">
    <source>
        <dbReference type="EMBL" id="KAJ8762532.1"/>
    </source>
</evidence>
<evidence type="ECO:0000256" key="1">
    <source>
        <dbReference type="ARBA" id="ARBA00007626"/>
    </source>
</evidence>
<gene>
    <name evidence="4" type="ORF">K2173_007971</name>
</gene>
<keyword evidence="5" id="KW-1185">Reference proteome</keyword>
<dbReference type="Pfam" id="PF01535">
    <property type="entry name" value="PPR"/>
    <property type="match status" value="2"/>
</dbReference>
<evidence type="ECO:0000256" key="2">
    <source>
        <dbReference type="ARBA" id="ARBA00022737"/>
    </source>
</evidence>
<dbReference type="PANTHER" id="PTHR47934">
    <property type="entry name" value="PENTATRICOPEPTIDE REPEAT-CONTAINING PROTEIN PET309, MITOCHONDRIAL"/>
    <property type="match status" value="1"/>
</dbReference>
<protein>
    <recommendedName>
        <fullName evidence="6">Pentatricopeptide repeat-containing protein</fullName>
    </recommendedName>
</protein>
<evidence type="ECO:0008006" key="6">
    <source>
        <dbReference type="Google" id="ProtNLM"/>
    </source>
</evidence>
<dbReference type="InterPro" id="IPR051114">
    <property type="entry name" value="Mito_RNA_Proc_CCM1"/>
</dbReference>
<evidence type="ECO:0000256" key="3">
    <source>
        <dbReference type="PROSITE-ProRule" id="PRU00708"/>
    </source>
</evidence>
<organism evidence="4 5">
    <name type="scientific">Erythroxylum novogranatense</name>
    <dbReference type="NCBI Taxonomy" id="1862640"/>
    <lineage>
        <taxon>Eukaryota</taxon>
        <taxon>Viridiplantae</taxon>
        <taxon>Streptophyta</taxon>
        <taxon>Embryophyta</taxon>
        <taxon>Tracheophyta</taxon>
        <taxon>Spermatophyta</taxon>
        <taxon>Magnoliopsida</taxon>
        <taxon>eudicotyledons</taxon>
        <taxon>Gunneridae</taxon>
        <taxon>Pentapetalae</taxon>
        <taxon>rosids</taxon>
        <taxon>fabids</taxon>
        <taxon>Malpighiales</taxon>
        <taxon>Erythroxylaceae</taxon>
        <taxon>Erythroxylum</taxon>
    </lineage>
</organism>
<dbReference type="InterPro" id="IPR011990">
    <property type="entry name" value="TPR-like_helical_dom_sf"/>
</dbReference>
<name>A0AAV8T6Y2_9ROSI</name>
<comment type="caution">
    <text evidence="4">The sequence shown here is derived from an EMBL/GenBank/DDBJ whole genome shotgun (WGS) entry which is preliminary data.</text>
</comment>
<dbReference type="EMBL" id="JAIWQS010000006">
    <property type="protein sequence ID" value="KAJ8762532.1"/>
    <property type="molecule type" value="Genomic_DNA"/>
</dbReference>
<dbReference type="PROSITE" id="PS51375">
    <property type="entry name" value="PPR"/>
    <property type="match status" value="7"/>
</dbReference>
<dbReference type="Proteomes" id="UP001159364">
    <property type="component" value="Linkage Group LG06"/>
</dbReference>
<dbReference type="GO" id="GO:0007005">
    <property type="term" value="P:mitochondrion organization"/>
    <property type="evidence" value="ECO:0007669"/>
    <property type="project" value="TreeGrafter"/>
</dbReference>
<feature type="repeat" description="PPR" evidence="3">
    <location>
        <begin position="351"/>
        <end position="385"/>
    </location>
</feature>
<accession>A0AAV8T6Y2</accession>
<dbReference type="GO" id="GO:0005739">
    <property type="term" value="C:mitochondrion"/>
    <property type="evidence" value="ECO:0007669"/>
    <property type="project" value="TreeGrafter"/>
</dbReference>
<dbReference type="Pfam" id="PF12854">
    <property type="entry name" value="PPR_1"/>
    <property type="match status" value="2"/>
</dbReference>
<feature type="repeat" description="PPR" evidence="3">
    <location>
        <begin position="281"/>
        <end position="315"/>
    </location>
</feature>
<feature type="repeat" description="PPR" evidence="3">
    <location>
        <begin position="421"/>
        <end position="455"/>
    </location>
</feature>
<dbReference type="GO" id="GO:0006396">
    <property type="term" value="P:RNA processing"/>
    <property type="evidence" value="ECO:0007669"/>
    <property type="project" value="TreeGrafter"/>
</dbReference>
<sequence length="541" mass="61447">MKLNINGLFSMSSARGFHHQYPSFCASFSTTSASSPRSSLLQLSKATSRELNEPPKFSVETQRKTKFITHECAINLIKREKDPQHALQIFNRVGEQKGFNHNHATYSIMLHKLAQAKKFKAVDALLHQMTYETCKFHESIFLILMKHFSKSRLHDKVLEMFNKIQPVTREKPSLKAISTCLNLLVESKKVDLALDFLLCTNRHLKLKPNTCIFNILVKHHCKSGDVESAAEVVKEMKKSQISYPNLITYSTLLAGLCESGRLKEAMDLFEEMVSKDQILPDVLTYNILIDGFCRGGKVNGARRIMDFMKTNGCEPNLFNYTALMNGFCREGRLEDAKQIFDELKSIDLRPDTVGYTALINGYCRAGKLDEAMKLLKEMKEANCRADLVTFNVVLGGLCREERFEEALEMLVKLPNQGVYLNSASYRIVLNFLCQKGELEKAIALLSLMLGRGFWPHHATSNDLLVRLCKAGIVDDAIMALFRLLETGFMPEPDTWAFSLETVCRERKLLPAFQLLDELVQIESGESFSHYVLFETSPHLTK</sequence>
<dbReference type="Gene3D" id="1.25.40.10">
    <property type="entry name" value="Tetratricopeptide repeat domain"/>
    <property type="match status" value="4"/>
</dbReference>